<evidence type="ECO:0000256" key="5">
    <source>
        <dbReference type="ARBA" id="ARBA00023034"/>
    </source>
</evidence>
<dbReference type="SUPFAM" id="SSF64356">
    <property type="entry name" value="SNARE-like"/>
    <property type="match status" value="1"/>
</dbReference>
<dbReference type="GO" id="GO:0005783">
    <property type="term" value="C:endoplasmic reticulum"/>
    <property type="evidence" value="ECO:0007669"/>
    <property type="project" value="UniProtKB-SubCell"/>
</dbReference>
<evidence type="ECO:0000313" key="10">
    <source>
        <dbReference type="EMBL" id="CDW39427.1"/>
    </source>
</evidence>
<dbReference type="Pfam" id="PF04099">
    <property type="entry name" value="Sybindin"/>
    <property type="match status" value="1"/>
</dbReference>
<protein>
    <recommendedName>
        <fullName evidence="9">Trafficking protein particle complex subunit</fullName>
    </recommendedName>
</protein>
<keyword evidence="4 9" id="KW-0931">ER-Golgi transport</keyword>
<dbReference type="PANTHER" id="PTHR23249">
    <property type="entry name" value="TRAFFICKING PROTEIN PARTICLE COMPLEX SUBUNIT"/>
    <property type="match status" value="1"/>
</dbReference>
<name>A0A0K2UNI7_LEPSM</name>
<evidence type="ECO:0000256" key="7">
    <source>
        <dbReference type="ARBA" id="ARBA00046052"/>
    </source>
</evidence>
<dbReference type="InterPro" id="IPR007233">
    <property type="entry name" value="TRAPPC"/>
</dbReference>
<dbReference type="PANTHER" id="PTHR23249:SF15">
    <property type="entry name" value="TRAFFICKING PROTEIN PARTICLE COMPLEX SUBUNIT 4"/>
    <property type="match status" value="1"/>
</dbReference>
<dbReference type="Gene3D" id="3.30.450.70">
    <property type="match status" value="1"/>
</dbReference>
<dbReference type="SUPFAM" id="SSF50156">
    <property type="entry name" value="PDZ domain-like"/>
    <property type="match status" value="1"/>
</dbReference>
<evidence type="ECO:0000256" key="8">
    <source>
        <dbReference type="ARBA" id="ARBA00046941"/>
    </source>
</evidence>
<dbReference type="AlphaFoldDB" id="A0A0K2UNI7"/>
<comment type="similarity">
    <text evidence="6">Belongs to the TRAPP small subunits family. TRAPPC4 subfamily.</text>
</comment>
<comment type="function">
    <text evidence="7">Core component of the TRAPP complexes which has a function of guanine nucleotide exchange factor activity for Rab1 GTPase. Plays a role in vesicular transport from endoplasmic reticulum to Golgi and autophagy. May play a role in dendrite postsynaptic membrane trafficking.</text>
</comment>
<comment type="subunit">
    <text evidence="9">Part of the multisubunit transport protein particle (TRAPP) complex.</text>
</comment>
<dbReference type="Gene3D" id="2.30.42.40">
    <property type="match status" value="1"/>
</dbReference>
<dbReference type="OrthoDB" id="246406at2759"/>
<comment type="subunit">
    <text evidence="8">Component of the multisubunit TRAPP (transport protein particle) complex, which includes at least TRAPPC2, TRAPPC2L, TRAPPC3, TRAPPC3L, TRAPPC4, TRAPPC5, TRAPPC8, TRAPPC9, TRAPPC10, TRAPPC11 and TRAPPC12. Interacts with SDC2.</text>
</comment>
<evidence type="ECO:0000256" key="6">
    <source>
        <dbReference type="ARBA" id="ARBA00038179"/>
    </source>
</evidence>
<keyword evidence="3 9" id="KW-0256">Endoplasmic reticulum</keyword>
<sequence>MATRIYNVFIVSKSGGLIYDYDHTSSSGTVHNLEVEKTFGYPLDIRLISENRKMIVEFGARDGIATGHVLISMNGISIEGMSEEQIKEFIQKEENFPLNLKFGRPRLSTNEKIVLASMFYPFFALAVQLSPELGSSGIKELETDTFKLYCNQTLTGVKFIIVAEPKISGSSGIESLLDKIYELYADYALKNPFYSLEMPIRADLFDTNLALAIDQIERTGFI</sequence>
<dbReference type="CDD" id="cd14856">
    <property type="entry name" value="TRAPPC4_synbindin"/>
    <property type="match status" value="1"/>
</dbReference>
<dbReference type="InterPro" id="IPR036034">
    <property type="entry name" value="PDZ_sf"/>
</dbReference>
<keyword evidence="2 9" id="KW-0813">Transport</keyword>
<evidence type="ECO:0000256" key="9">
    <source>
        <dbReference type="RuleBase" id="RU366065"/>
    </source>
</evidence>
<reference evidence="10" key="1">
    <citation type="submission" date="2014-05" db="EMBL/GenBank/DDBJ databases">
        <authorList>
            <person name="Chronopoulou M."/>
        </authorList>
    </citation>
    <scope>NUCLEOTIDE SEQUENCE</scope>
    <source>
        <tissue evidence="10">Whole organism</tissue>
    </source>
</reference>
<dbReference type="GO" id="GO:0005794">
    <property type="term" value="C:Golgi apparatus"/>
    <property type="evidence" value="ECO:0007669"/>
    <property type="project" value="UniProtKB-SubCell"/>
</dbReference>
<dbReference type="SMART" id="SM01399">
    <property type="entry name" value="Sybindin"/>
    <property type="match status" value="1"/>
</dbReference>
<dbReference type="EMBL" id="HACA01022066">
    <property type="protein sequence ID" value="CDW39427.1"/>
    <property type="molecule type" value="Transcribed_RNA"/>
</dbReference>
<evidence type="ECO:0000256" key="3">
    <source>
        <dbReference type="ARBA" id="ARBA00022824"/>
    </source>
</evidence>
<comment type="subcellular location">
    <subcellularLocation>
        <location evidence="9">Endoplasmic reticulum</location>
    </subcellularLocation>
    <subcellularLocation>
        <location evidence="9">Golgi apparatus</location>
        <location evidence="9">cis-Golgi network</location>
    </subcellularLocation>
    <subcellularLocation>
        <location evidence="1">Golgi apparatus</location>
    </subcellularLocation>
</comment>
<accession>A0A0K2UNI7</accession>
<dbReference type="InterPro" id="IPR011012">
    <property type="entry name" value="Longin-like_dom_sf"/>
</dbReference>
<dbReference type="GO" id="GO:0030008">
    <property type="term" value="C:TRAPP complex"/>
    <property type="evidence" value="ECO:0007669"/>
    <property type="project" value="UniProtKB-UniRule"/>
</dbReference>
<evidence type="ECO:0000256" key="1">
    <source>
        <dbReference type="ARBA" id="ARBA00004555"/>
    </source>
</evidence>
<proteinExistence type="inferred from homology"/>
<organism evidence="10">
    <name type="scientific">Lepeophtheirus salmonis</name>
    <name type="common">Salmon louse</name>
    <name type="synonym">Caligus salmonis</name>
    <dbReference type="NCBI Taxonomy" id="72036"/>
    <lineage>
        <taxon>Eukaryota</taxon>
        <taxon>Metazoa</taxon>
        <taxon>Ecdysozoa</taxon>
        <taxon>Arthropoda</taxon>
        <taxon>Crustacea</taxon>
        <taxon>Multicrustacea</taxon>
        <taxon>Hexanauplia</taxon>
        <taxon>Copepoda</taxon>
        <taxon>Siphonostomatoida</taxon>
        <taxon>Caligidae</taxon>
        <taxon>Lepeophtheirus</taxon>
    </lineage>
</organism>
<evidence type="ECO:0000256" key="2">
    <source>
        <dbReference type="ARBA" id="ARBA00022448"/>
    </source>
</evidence>
<keyword evidence="5 9" id="KW-0333">Golgi apparatus</keyword>
<evidence type="ECO:0000256" key="4">
    <source>
        <dbReference type="ARBA" id="ARBA00022892"/>
    </source>
</evidence>
<dbReference type="GO" id="GO:0006888">
    <property type="term" value="P:endoplasmic reticulum to Golgi vesicle-mediated transport"/>
    <property type="evidence" value="ECO:0007669"/>
    <property type="project" value="UniProtKB-UniRule"/>
</dbReference>